<protein>
    <submittedName>
        <fullName evidence="2">Uncharacterized protein</fullName>
    </submittedName>
</protein>
<proteinExistence type="predicted"/>
<dbReference type="EMBL" id="CP073100">
    <property type="protein sequence ID" value="QUE52241.1"/>
    <property type="molecule type" value="Genomic_DNA"/>
</dbReference>
<gene>
    <name evidence="2" type="ORF">KBB96_04955</name>
</gene>
<evidence type="ECO:0000256" key="1">
    <source>
        <dbReference type="SAM" id="MobiDB-lite"/>
    </source>
</evidence>
<sequence length="131" mass="14693">MSQQPIQTIRVGGTKATIWANDRGDGRTLHTTSIVRSYMTEGGEWKETNTFLPNQLPELILASQKAFEFIHLGTRSQDREHSNEERSPSRDESAPQEQSVGANDLDPFAPEQSPGGFTEKVTQQRAPRRAR</sequence>
<accession>A0A975PGG9</accession>
<evidence type="ECO:0000313" key="3">
    <source>
        <dbReference type="Proteomes" id="UP000676169"/>
    </source>
</evidence>
<name>A0A975PGG9_9BACT</name>
<dbReference type="KEGG" id="lamb:KBB96_04955"/>
<feature type="region of interest" description="Disordered" evidence="1">
    <location>
        <begin position="72"/>
        <end position="131"/>
    </location>
</feature>
<dbReference type="RefSeq" id="WP_211632993.1">
    <property type="nucleotide sequence ID" value="NZ_CP073100.1"/>
</dbReference>
<feature type="compositionally biased region" description="Basic and acidic residues" evidence="1">
    <location>
        <begin position="76"/>
        <end position="93"/>
    </location>
</feature>
<dbReference type="Proteomes" id="UP000676169">
    <property type="component" value="Chromosome"/>
</dbReference>
<dbReference type="AlphaFoldDB" id="A0A975PGG9"/>
<evidence type="ECO:0000313" key="2">
    <source>
        <dbReference type="EMBL" id="QUE52241.1"/>
    </source>
</evidence>
<organism evidence="2 3">
    <name type="scientific">Luteolibacter ambystomatis</name>
    <dbReference type="NCBI Taxonomy" id="2824561"/>
    <lineage>
        <taxon>Bacteria</taxon>
        <taxon>Pseudomonadati</taxon>
        <taxon>Verrucomicrobiota</taxon>
        <taxon>Verrucomicrobiia</taxon>
        <taxon>Verrucomicrobiales</taxon>
        <taxon>Verrucomicrobiaceae</taxon>
        <taxon>Luteolibacter</taxon>
    </lineage>
</organism>
<reference evidence="2" key="1">
    <citation type="submission" date="2021-04" db="EMBL/GenBank/DDBJ databases">
        <title>Luteolibacter sp. 32A isolated from the skin of an Anderson's salamander (Ambystoma andersonii).</title>
        <authorList>
            <person name="Spergser J."/>
            <person name="Busse H.-J."/>
        </authorList>
    </citation>
    <scope>NUCLEOTIDE SEQUENCE</scope>
    <source>
        <strain evidence="2">32A</strain>
    </source>
</reference>
<keyword evidence="3" id="KW-1185">Reference proteome</keyword>